<keyword evidence="3" id="KW-0614">Plasmid</keyword>
<evidence type="ECO:0000256" key="2">
    <source>
        <dbReference type="SAM" id="MobiDB-lite"/>
    </source>
</evidence>
<organism evidence="3 4">
    <name type="scientific">Azospirillum argentinense</name>
    <dbReference type="NCBI Taxonomy" id="2970906"/>
    <lineage>
        <taxon>Bacteria</taxon>
        <taxon>Pseudomonadati</taxon>
        <taxon>Pseudomonadota</taxon>
        <taxon>Alphaproteobacteria</taxon>
        <taxon>Rhodospirillales</taxon>
        <taxon>Azospirillaceae</taxon>
        <taxon>Azospirillum</taxon>
    </lineage>
</organism>
<geneLocation type="plasmid" evidence="3 4">
    <name>p7</name>
</geneLocation>
<dbReference type="EMBL" id="CP032328">
    <property type="protein sequence ID" value="QCO00592.1"/>
    <property type="molecule type" value="Genomic_DNA"/>
</dbReference>
<evidence type="ECO:0000313" key="4">
    <source>
        <dbReference type="Proteomes" id="UP000298595"/>
    </source>
</evidence>
<protein>
    <submittedName>
        <fullName evidence="3">Uncharacterized protein</fullName>
    </submittedName>
</protein>
<name>A0A4D8Q2Z0_9PROT</name>
<evidence type="ECO:0000256" key="1">
    <source>
        <dbReference type="SAM" id="Coils"/>
    </source>
</evidence>
<dbReference type="Proteomes" id="UP000298595">
    <property type="component" value="Plasmid p7"/>
</dbReference>
<sequence>MPWDGPLLAFRPANIWSRRSKDFAVATSQDVGKASKTSPGFSSPAKAAEEAAQKWGMFSDVQIQTIRNYEAQGQLERAQQALLEGLKPRIDGAAEKVAWYTKLWDGLGRAISNAADAAGRYGAGPQTDAERTTTLQKDIDLWTARVTANPNGTTIVDGTRVRDADMLQQAKDALARELREQAQRDAKAAQDRKQAEFNRLQSQSMNLADRSIQRSQQRRISAMPRSC</sequence>
<dbReference type="AlphaFoldDB" id="A0A4D8Q2Z0"/>
<accession>A0A4D8Q2Z0</accession>
<feature type="coiled-coil region" evidence="1">
    <location>
        <begin position="164"/>
        <end position="199"/>
    </location>
</feature>
<reference evidence="3 4" key="1">
    <citation type="submission" date="2018-09" db="EMBL/GenBank/DDBJ databases">
        <title>Whole genome based analysis of evolution and adaptive divergence in Indian and Brazilian strains of Azospirillum brasilense.</title>
        <authorList>
            <person name="Singh C."/>
            <person name="Tripathi A.K."/>
        </authorList>
    </citation>
    <scope>NUCLEOTIDE SEQUENCE [LARGE SCALE GENOMIC DNA]</scope>
    <source>
        <strain evidence="3 4">MTCC4035</strain>
        <plasmid evidence="3 4">p7</plasmid>
    </source>
</reference>
<proteinExistence type="predicted"/>
<gene>
    <name evidence="3" type="ORF">D3093_35725</name>
</gene>
<dbReference type="KEGG" id="aare:D3093_35725"/>
<keyword evidence="1" id="KW-0175">Coiled coil</keyword>
<evidence type="ECO:0000313" key="3">
    <source>
        <dbReference type="EMBL" id="QCO00592.1"/>
    </source>
</evidence>
<feature type="region of interest" description="Disordered" evidence="2">
    <location>
        <begin position="202"/>
        <end position="227"/>
    </location>
</feature>